<comment type="caution">
    <text evidence="2">The sequence shown here is derived from an EMBL/GenBank/DDBJ whole genome shotgun (WGS) entry which is preliminary data.</text>
</comment>
<dbReference type="Proteomes" id="UP001219525">
    <property type="component" value="Unassembled WGS sequence"/>
</dbReference>
<proteinExistence type="predicted"/>
<dbReference type="GO" id="GO:0004066">
    <property type="term" value="F:asparagine synthase (glutamine-hydrolyzing) activity"/>
    <property type="evidence" value="ECO:0007669"/>
    <property type="project" value="InterPro"/>
</dbReference>
<name>A0AAD6Y1Q7_9AGAR</name>
<evidence type="ECO:0000313" key="3">
    <source>
        <dbReference type="Proteomes" id="UP001219525"/>
    </source>
</evidence>
<gene>
    <name evidence="2" type="ORF">GGX14DRAFT_700815</name>
</gene>
<evidence type="ECO:0000259" key="1">
    <source>
        <dbReference type="Pfam" id="PF00733"/>
    </source>
</evidence>
<dbReference type="InterPro" id="IPR001962">
    <property type="entry name" value="Asn_synthase"/>
</dbReference>
<keyword evidence="3" id="KW-1185">Reference proteome</keyword>
<organism evidence="2 3">
    <name type="scientific">Mycena pura</name>
    <dbReference type="NCBI Taxonomy" id="153505"/>
    <lineage>
        <taxon>Eukaryota</taxon>
        <taxon>Fungi</taxon>
        <taxon>Dikarya</taxon>
        <taxon>Basidiomycota</taxon>
        <taxon>Agaricomycotina</taxon>
        <taxon>Agaricomycetes</taxon>
        <taxon>Agaricomycetidae</taxon>
        <taxon>Agaricales</taxon>
        <taxon>Marasmiineae</taxon>
        <taxon>Mycenaceae</taxon>
        <taxon>Mycena</taxon>
    </lineage>
</organism>
<feature type="domain" description="Asparagine synthetase" evidence="1">
    <location>
        <begin position="686"/>
        <end position="756"/>
    </location>
</feature>
<evidence type="ECO:0000313" key="2">
    <source>
        <dbReference type="EMBL" id="KAJ7194976.1"/>
    </source>
</evidence>
<reference evidence="2" key="1">
    <citation type="submission" date="2023-03" db="EMBL/GenBank/DDBJ databases">
        <title>Massive genome expansion in bonnet fungi (Mycena s.s.) driven by repeated elements and novel gene families across ecological guilds.</title>
        <authorList>
            <consortium name="Lawrence Berkeley National Laboratory"/>
            <person name="Harder C.B."/>
            <person name="Miyauchi S."/>
            <person name="Viragh M."/>
            <person name="Kuo A."/>
            <person name="Thoen E."/>
            <person name="Andreopoulos B."/>
            <person name="Lu D."/>
            <person name="Skrede I."/>
            <person name="Drula E."/>
            <person name="Henrissat B."/>
            <person name="Morin E."/>
            <person name="Kohler A."/>
            <person name="Barry K."/>
            <person name="LaButti K."/>
            <person name="Morin E."/>
            <person name="Salamov A."/>
            <person name="Lipzen A."/>
            <person name="Mereny Z."/>
            <person name="Hegedus B."/>
            <person name="Baldrian P."/>
            <person name="Stursova M."/>
            <person name="Weitz H."/>
            <person name="Taylor A."/>
            <person name="Grigoriev I.V."/>
            <person name="Nagy L.G."/>
            <person name="Martin F."/>
            <person name="Kauserud H."/>
        </authorList>
    </citation>
    <scope>NUCLEOTIDE SEQUENCE</scope>
    <source>
        <strain evidence="2">9144</strain>
    </source>
</reference>
<sequence>MAQPPFRQLVADSESHMACDTKSQTLQNVEAKIDLLANYHITTVHHLDTVASRAYRRDNVHFVLKSLAEYLPFAANDWLQAAGVAGCVAAYGEAHGLEARSAGAILLAIVTNVALPALGFTAAARAAQNLSPQFIFPDTPEYRHPDITNNPDFAPIVTLMLPNLLYTDLLFISIKELLPIPMQTVWPNLKPAVGVSAAFTQTCEAWKILRGRRHEIPDSLHDGTTRYRQPWLARSSEGAVRRDLKNLCDLSVHEALFVDLCDLAYETVCMAPRNLAVAVAHPGTAATFFVLAPSAVFSYLANITQDPTDAFAWSGLASISAIGLPGTGVGMTNHRTVQRVLQKMTFNRWSPENADQFGIWCQAWFVCVIPRRPRRPAARVSSPARLAHLRAQYVGREALLPAGLVLGPASWAPPALVKAKAAAVASGCHVHENRGGRARRPVRPVRVRLVRARPPRPTPPTVPQPPLPETLSGVLCLAVAPNSLWCLVPCCGRALDCQVIALPARAGAAPARAREPSRRRLPPSPRPRATALRISTDGGVLRGIRPASASALRPPVITAMLVGIGVCARCAVRARSAGADPGIEYLMFSALPSATVHAAQRSRWDTFLRSYPYRTDFRSAANGDVRKLNRAFRRTLDNDRNGHGNPADYTLPAESVHVGGVQAVVDSTIDGVAMDKASSLPGEADDENAVVLSGEGSDEIFGGYQWFPLDYLRQADPAAASLGISLPSEAERRSLSQEIMAAKGLVLPDTSSLQKSNGPRSLLDISAHLTVAQLSTSARIPLTAAMFPPDVLQVVGNPSHKRCVEEGIDGRVRYNSITGYSTGTASMSPLYYVPP</sequence>
<dbReference type="GO" id="GO:0006529">
    <property type="term" value="P:asparagine biosynthetic process"/>
    <property type="evidence" value="ECO:0007669"/>
    <property type="project" value="InterPro"/>
</dbReference>
<dbReference type="AlphaFoldDB" id="A0AAD6Y1Q7"/>
<protein>
    <recommendedName>
        <fullName evidence="1">Asparagine synthetase domain-containing protein</fullName>
    </recommendedName>
</protein>
<accession>A0AAD6Y1Q7</accession>
<dbReference type="Pfam" id="PF00733">
    <property type="entry name" value="Asn_synthase"/>
    <property type="match status" value="1"/>
</dbReference>
<dbReference type="EMBL" id="JARJCW010000094">
    <property type="protein sequence ID" value="KAJ7194976.1"/>
    <property type="molecule type" value="Genomic_DNA"/>
</dbReference>